<dbReference type="EMBL" id="VUJU01003911">
    <property type="protein sequence ID" value="KAF0756201.1"/>
    <property type="molecule type" value="Genomic_DNA"/>
</dbReference>
<dbReference type="GO" id="GO:0030431">
    <property type="term" value="P:sleep"/>
    <property type="evidence" value="ECO:0007669"/>
    <property type="project" value="InterPro"/>
</dbReference>
<keyword evidence="2" id="KW-0325">Glycoprotein</keyword>
<gene>
    <name evidence="3" type="ORF">FWK35_00024958</name>
</gene>
<name>A0A6G0YID2_APHCR</name>
<keyword evidence="1" id="KW-0732">Signal</keyword>
<dbReference type="AlphaFoldDB" id="A0A6G0YID2"/>
<evidence type="ECO:0008006" key="5">
    <source>
        <dbReference type="Google" id="ProtNLM"/>
    </source>
</evidence>
<dbReference type="PANTHER" id="PTHR38332:SF2">
    <property type="entry name" value="PROTEIN QUIVER"/>
    <property type="match status" value="1"/>
</dbReference>
<dbReference type="Proteomes" id="UP000478052">
    <property type="component" value="Unassembled WGS sequence"/>
</dbReference>
<evidence type="ECO:0000256" key="1">
    <source>
        <dbReference type="ARBA" id="ARBA00022729"/>
    </source>
</evidence>
<dbReference type="InterPro" id="IPR031424">
    <property type="entry name" value="QVR-like"/>
</dbReference>
<reference evidence="3 4" key="1">
    <citation type="submission" date="2019-08" db="EMBL/GenBank/DDBJ databases">
        <title>Whole genome of Aphis craccivora.</title>
        <authorList>
            <person name="Voronova N.V."/>
            <person name="Shulinski R.S."/>
            <person name="Bandarenka Y.V."/>
            <person name="Zhorov D.G."/>
            <person name="Warner D."/>
        </authorList>
    </citation>
    <scope>NUCLEOTIDE SEQUENCE [LARGE SCALE GENOMIC DNA]</scope>
    <source>
        <strain evidence="3">180601</strain>
        <tissue evidence="3">Whole Body</tissue>
    </source>
</reference>
<dbReference type="GO" id="GO:0032222">
    <property type="term" value="P:regulation of synaptic transmission, cholinergic"/>
    <property type="evidence" value="ECO:0007669"/>
    <property type="project" value="InterPro"/>
</dbReference>
<keyword evidence="4" id="KW-1185">Reference proteome</keyword>
<dbReference type="Pfam" id="PF17064">
    <property type="entry name" value="QVR"/>
    <property type="match status" value="1"/>
</dbReference>
<protein>
    <recommendedName>
        <fullName evidence="5">Protein sleepless</fullName>
    </recommendedName>
</protein>
<organism evidence="3 4">
    <name type="scientific">Aphis craccivora</name>
    <name type="common">Cowpea aphid</name>
    <dbReference type="NCBI Taxonomy" id="307492"/>
    <lineage>
        <taxon>Eukaryota</taxon>
        <taxon>Metazoa</taxon>
        <taxon>Ecdysozoa</taxon>
        <taxon>Arthropoda</taxon>
        <taxon>Hexapoda</taxon>
        <taxon>Insecta</taxon>
        <taxon>Pterygota</taxon>
        <taxon>Neoptera</taxon>
        <taxon>Paraneoptera</taxon>
        <taxon>Hemiptera</taxon>
        <taxon>Sternorrhyncha</taxon>
        <taxon>Aphidomorpha</taxon>
        <taxon>Aphidoidea</taxon>
        <taxon>Aphididae</taxon>
        <taxon>Aphidini</taxon>
        <taxon>Aphis</taxon>
        <taxon>Aphis</taxon>
    </lineage>
</organism>
<evidence type="ECO:0000313" key="3">
    <source>
        <dbReference type="EMBL" id="KAF0756201.1"/>
    </source>
</evidence>
<comment type="caution">
    <text evidence="3">The sequence shown here is derived from an EMBL/GenBank/DDBJ whole genome shotgun (WGS) entry which is preliminary data.</text>
</comment>
<evidence type="ECO:0000313" key="4">
    <source>
        <dbReference type="Proteomes" id="UP000478052"/>
    </source>
</evidence>
<dbReference type="OrthoDB" id="75169at2759"/>
<proteinExistence type="predicted"/>
<accession>A0A6G0YID2</accession>
<sequence length="160" mass="17782">MVEVTKSLKVDIDCVLMSILQGTSCINCFKCSSLNGSNANCEDPFNPAMSTYIEKCMVPKRGHVGMFPANFCTKIIGNNVLTHEIMVIRQCAMKTMDSQCGKFKYQDHTMDGCILTCDFDGCNSGQNNKPNTVLQITLSAMLLLLTSYYINKTIECFQIT</sequence>
<dbReference type="PANTHER" id="PTHR38332">
    <property type="entry name" value="PROTEIN CBG11604"/>
    <property type="match status" value="1"/>
</dbReference>
<evidence type="ECO:0000256" key="2">
    <source>
        <dbReference type="ARBA" id="ARBA00023180"/>
    </source>
</evidence>